<dbReference type="Gene3D" id="3.40.1580.10">
    <property type="entry name" value="SMI1/KNR4-like"/>
    <property type="match status" value="1"/>
</dbReference>
<dbReference type="SMART" id="SM00860">
    <property type="entry name" value="SMI1_KNR4"/>
    <property type="match status" value="1"/>
</dbReference>
<dbReference type="PANTHER" id="PTHR47432">
    <property type="entry name" value="CELL WALL ASSEMBLY REGULATOR SMI1"/>
    <property type="match status" value="1"/>
</dbReference>
<dbReference type="EMBL" id="BONC01000038">
    <property type="protein sequence ID" value="GIF58891.1"/>
    <property type="molecule type" value="Genomic_DNA"/>
</dbReference>
<dbReference type="InterPro" id="IPR018958">
    <property type="entry name" value="Knr4/Smi1-like_dom"/>
</dbReference>
<dbReference type="InterPro" id="IPR037883">
    <property type="entry name" value="Knr4/Smi1-like_sf"/>
</dbReference>
<evidence type="ECO:0000313" key="2">
    <source>
        <dbReference type="EMBL" id="GIF58891.1"/>
    </source>
</evidence>
<keyword evidence="3" id="KW-1185">Reference proteome</keyword>
<comment type="caution">
    <text evidence="2">The sequence shown here is derived from an EMBL/GenBank/DDBJ whole genome shotgun (WGS) entry which is preliminary data.</text>
</comment>
<dbReference type="PANTHER" id="PTHR47432:SF1">
    <property type="entry name" value="CELL WALL ASSEMBLY REGULATOR SMI1"/>
    <property type="match status" value="1"/>
</dbReference>
<name>A0ABQ4C7Y6_9ACTN</name>
<dbReference type="InterPro" id="IPR051873">
    <property type="entry name" value="KNR4/SMI1_regulator"/>
</dbReference>
<reference evidence="2 3" key="1">
    <citation type="submission" date="2021-01" db="EMBL/GenBank/DDBJ databases">
        <title>Whole genome shotgun sequence of Asanoa iriomotensis NBRC 100142.</title>
        <authorList>
            <person name="Komaki H."/>
            <person name="Tamura T."/>
        </authorList>
    </citation>
    <scope>NUCLEOTIDE SEQUENCE [LARGE SCALE GENOMIC DNA]</scope>
    <source>
        <strain evidence="2 3">NBRC 100142</strain>
    </source>
</reference>
<dbReference type="RefSeq" id="WP_203705658.1">
    <property type="nucleotide sequence ID" value="NZ_BAAALU010000001.1"/>
</dbReference>
<evidence type="ECO:0000313" key="3">
    <source>
        <dbReference type="Proteomes" id="UP000624325"/>
    </source>
</evidence>
<evidence type="ECO:0000259" key="1">
    <source>
        <dbReference type="SMART" id="SM00860"/>
    </source>
</evidence>
<organism evidence="2 3">
    <name type="scientific">Asanoa iriomotensis</name>
    <dbReference type="NCBI Taxonomy" id="234613"/>
    <lineage>
        <taxon>Bacteria</taxon>
        <taxon>Bacillati</taxon>
        <taxon>Actinomycetota</taxon>
        <taxon>Actinomycetes</taxon>
        <taxon>Micromonosporales</taxon>
        <taxon>Micromonosporaceae</taxon>
        <taxon>Asanoa</taxon>
    </lineage>
</organism>
<sequence>MEVAEAWARVEAGLGRVLPASLSQLQPGARPEAIDAMESALGVTLPPDFRASLLIHDGTAWTNPGTGRPSPIPLEYLYDTTGIVAATRMWRDNYDPDLAFDAGPVRAVVGLPSAVLVGDMNGDVRWYLDLDPPPGGTPGQVVRVDIECEEWDVLAPSWTGLLLRYADDLHRHATDPANSPLDIDQGLGPACEWGRKIR</sequence>
<gene>
    <name evidence="2" type="ORF">Air01nite_49860</name>
</gene>
<dbReference type="Pfam" id="PF09346">
    <property type="entry name" value="SMI1_KNR4"/>
    <property type="match status" value="1"/>
</dbReference>
<proteinExistence type="predicted"/>
<accession>A0ABQ4C7Y6</accession>
<protein>
    <recommendedName>
        <fullName evidence="1">Knr4/Smi1-like domain-containing protein</fullName>
    </recommendedName>
</protein>
<dbReference type="SUPFAM" id="SSF160631">
    <property type="entry name" value="SMI1/KNR4-like"/>
    <property type="match status" value="1"/>
</dbReference>
<dbReference type="Proteomes" id="UP000624325">
    <property type="component" value="Unassembled WGS sequence"/>
</dbReference>
<feature type="domain" description="Knr4/Smi1-like" evidence="1">
    <location>
        <begin position="28"/>
        <end position="164"/>
    </location>
</feature>